<protein>
    <submittedName>
        <fullName evidence="2">Uncharacterized protein</fullName>
    </submittedName>
</protein>
<evidence type="ECO:0000256" key="1">
    <source>
        <dbReference type="SAM" id="MobiDB-lite"/>
    </source>
</evidence>
<dbReference type="AlphaFoldDB" id="A0A1C7M0C9"/>
<sequence length="136" mass="14632">MASSPRFTTPSRSSPAPNLSEMANEDLRSRSRASESAHAGGASPTSSSTLSHLSHPADLLPQPPIFRGVTLTPSISSHFGTPTRRVIIRADPSLVSCFDPSDKELYDLWAPKNLKSKCNSIYVHGADYSPSPNINK</sequence>
<evidence type="ECO:0000313" key="2">
    <source>
        <dbReference type="EMBL" id="OBZ70400.1"/>
    </source>
</evidence>
<dbReference type="OrthoDB" id="2669285at2759"/>
<comment type="caution">
    <text evidence="2">The sequence shown here is derived from an EMBL/GenBank/DDBJ whole genome shotgun (WGS) entry which is preliminary data.</text>
</comment>
<evidence type="ECO:0000313" key="3">
    <source>
        <dbReference type="Proteomes" id="UP000092993"/>
    </source>
</evidence>
<feature type="region of interest" description="Disordered" evidence="1">
    <location>
        <begin position="1"/>
        <end position="65"/>
    </location>
</feature>
<feature type="compositionally biased region" description="Low complexity" evidence="1">
    <location>
        <begin position="36"/>
        <end position="57"/>
    </location>
</feature>
<dbReference type="EMBL" id="LUGG01000014">
    <property type="protein sequence ID" value="OBZ70400.1"/>
    <property type="molecule type" value="Genomic_DNA"/>
</dbReference>
<feature type="compositionally biased region" description="Low complexity" evidence="1">
    <location>
        <begin position="1"/>
        <end position="17"/>
    </location>
</feature>
<organism evidence="2 3">
    <name type="scientific">Grifola frondosa</name>
    <name type="common">Maitake</name>
    <name type="synonym">Polyporus frondosus</name>
    <dbReference type="NCBI Taxonomy" id="5627"/>
    <lineage>
        <taxon>Eukaryota</taxon>
        <taxon>Fungi</taxon>
        <taxon>Dikarya</taxon>
        <taxon>Basidiomycota</taxon>
        <taxon>Agaricomycotina</taxon>
        <taxon>Agaricomycetes</taxon>
        <taxon>Polyporales</taxon>
        <taxon>Grifolaceae</taxon>
        <taxon>Grifola</taxon>
    </lineage>
</organism>
<reference evidence="2 3" key="1">
    <citation type="submission" date="2016-03" db="EMBL/GenBank/DDBJ databases">
        <title>Whole genome sequencing of Grifola frondosa 9006-11.</title>
        <authorList>
            <person name="Min B."/>
            <person name="Park H."/>
            <person name="Kim J.-G."/>
            <person name="Cho H."/>
            <person name="Oh Y.-L."/>
            <person name="Kong W.-S."/>
            <person name="Choi I.-G."/>
        </authorList>
    </citation>
    <scope>NUCLEOTIDE SEQUENCE [LARGE SCALE GENOMIC DNA]</scope>
    <source>
        <strain evidence="2 3">9006-11</strain>
    </source>
</reference>
<accession>A0A1C7M0C9</accession>
<feature type="compositionally biased region" description="Basic and acidic residues" evidence="1">
    <location>
        <begin position="25"/>
        <end position="35"/>
    </location>
</feature>
<keyword evidence="3" id="KW-1185">Reference proteome</keyword>
<dbReference type="Proteomes" id="UP000092993">
    <property type="component" value="Unassembled WGS sequence"/>
</dbReference>
<name>A0A1C7M0C9_GRIFR</name>
<proteinExistence type="predicted"/>
<gene>
    <name evidence="2" type="ORF">A0H81_10004</name>
</gene>